<keyword evidence="2" id="KW-0255">Endonuclease</keyword>
<keyword evidence="2" id="KW-0269">Exonuclease</keyword>
<dbReference type="Pfam" id="PF00078">
    <property type="entry name" value="RVT_1"/>
    <property type="match status" value="1"/>
</dbReference>
<dbReference type="GO" id="GO:0071897">
    <property type="term" value="P:DNA biosynthetic process"/>
    <property type="evidence" value="ECO:0007669"/>
    <property type="project" value="UniProtKB-ARBA"/>
</dbReference>
<dbReference type="GO" id="GO:0004519">
    <property type="term" value="F:endonuclease activity"/>
    <property type="evidence" value="ECO:0007669"/>
    <property type="project" value="UniProtKB-KW"/>
</dbReference>
<dbReference type="GO" id="GO:0003676">
    <property type="term" value="F:nucleic acid binding"/>
    <property type="evidence" value="ECO:0007669"/>
    <property type="project" value="InterPro"/>
</dbReference>
<reference evidence="2" key="1">
    <citation type="journal article" date="2016" name="Ticks Tick Borne Dis.">
        <title>De novo assembly and annotation of the salivary gland transcriptome of Rhipicephalus appendiculatus male and female ticks during blood feeding.</title>
        <authorList>
            <person name="de Castro M.H."/>
            <person name="de Klerk D."/>
            <person name="Pienaar R."/>
            <person name="Latif A.A."/>
            <person name="Rees D.J."/>
            <person name="Mans B.J."/>
        </authorList>
    </citation>
    <scope>NUCLEOTIDE SEQUENCE</scope>
    <source>
        <tissue evidence="2">Salivary glands</tissue>
    </source>
</reference>
<dbReference type="GO" id="GO:0042575">
    <property type="term" value="C:DNA polymerase complex"/>
    <property type="evidence" value="ECO:0007669"/>
    <property type="project" value="UniProtKB-ARBA"/>
</dbReference>
<dbReference type="Gene3D" id="3.30.420.10">
    <property type="entry name" value="Ribonuclease H-like superfamily/Ribonuclease H"/>
    <property type="match status" value="1"/>
</dbReference>
<name>A0A131Z2P2_RHIAP</name>
<sequence>MDKDFTPSEIRAAINMMRRGTAPGPDQITSTLMANLSDDMLNIFTDLINRYWVDGILPQEWKSAEVTFIPKHGKPINIDNLRPISLTSCAGKVMEKALYIRLTEYMEAKDLFPNTMFGFRAHLSAQDVLLHLKHDIIDHPSGATQQERAILAIDFEKAFDNVRHSTILANLTKIGSGQRTYDYVRNFLHNRHLTIRVGGATSAPITMGDSGTPQGAVISPLLFNVALLDLPRALNKIPGIKHAIYADDVTIWTNTGSMGQMEEALQRAADTVERIGRTCGLRCSVTKSELLVFRQRGNHIPLNIKLEQSPVKEVETIRVLGAHISNQGNNTVAIQKLRTTCTNISRMISRISNRHRGMKEADILRLVQAFVISRVTYSLPYLRILKKDELKLDRLLRLSYRKALNLPPWAMNDRLLAMGIYNTASELFEAHHTNQVIRLARTKAGRATQDALGINPPVQVASKLSLPPEWQKEVNIRPLPRNMHPVHHKHRRAARAKVYNKYSDCEDAFFVDASGPLHNRATAAVVNRGQVVDSISATGIDITAMEEAGIALAMRNPKATFVLTDSQAAYRNFARGQVGRLAHSILQQAAASRQEGQWIELLWVPGHTGVRGNELAHASARDLLHRASAASSTAQLLADQDDPQPLLSYADILQHIRLSRRTLPPPAPKLDKATQVAWRRLQSLAFPNPYVLSKIDPSVYTPKCKFCPETATLFHMVWECQNNPSISANHNPTIVEWEATLSSSDPVQQQALVDRARTAARANGLPD</sequence>
<dbReference type="PROSITE" id="PS50878">
    <property type="entry name" value="RT_POL"/>
    <property type="match status" value="1"/>
</dbReference>
<evidence type="ECO:0000313" key="2">
    <source>
        <dbReference type="EMBL" id="JAP84401.1"/>
    </source>
</evidence>
<dbReference type="PANTHER" id="PTHR19446">
    <property type="entry name" value="REVERSE TRANSCRIPTASES"/>
    <property type="match status" value="1"/>
</dbReference>
<evidence type="ECO:0000259" key="1">
    <source>
        <dbReference type="PROSITE" id="PS50878"/>
    </source>
</evidence>
<dbReference type="InterPro" id="IPR036397">
    <property type="entry name" value="RNaseH_sf"/>
</dbReference>
<protein>
    <submittedName>
        <fullName evidence="2">Exonuclease-endonuclease-phosphatase domain superfamily</fullName>
    </submittedName>
</protein>
<dbReference type="InterPro" id="IPR012337">
    <property type="entry name" value="RNaseH-like_sf"/>
</dbReference>
<keyword evidence="2" id="KW-0540">Nuclease</keyword>
<organism evidence="2">
    <name type="scientific">Rhipicephalus appendiculatus</name>
    <name type="common">Brown ear tick</name>
    <dbReference type="NCBI Taxonomy" id="34631"/>
    <lineage>
        <taxon>Eukaryota</taxon>
        <taxon>Metazoa</taxon>
        <taxon>Ecdysozoa</taxon>
        <taxon>Arthropoda</taxon>
        <taxon>Chelicerata</taxon>
        <taxon>Arachnida</taxon>
        <taxon>Acari</taxon>
        <taxon>Parasitiformes</taxon>
        <taxon>Ixodida</taxon>
        <taxon>Ixodoidea</taxon>
        <taxon>Ixodidae</taxon>
        <taxon>Rhipicephalinae</taxon>
        <taxon>Rhipicephalus</taxon>
        <taxon>Rhipicephalus</taxon>
    </lineage>
</organism>
<keyword evidence="2" id="KW-0378">Hydrolase</keyword>
<proteinExistence type="predicted"/>
<dbReference type="InterPro" id="IPR000477">
    <property type="entry name" value="RT_dom"/>
</dbReference>
<dbReference type="SUPFAM" id="SSF56672">
    <property type="entry name" value="DNA/RNA polymerases"/>
    <property type="match status" value="1"/>
</dbReference>
<dbReference type="GO" id="GO:0004527">
    <property type="term" value="F:exonuclease activity"/>
    <property type="evidence" value="ECO:0007669"/>
    <property type="project" value="UniProtKB-KW"/>
</dbReference>
<dbReference type="InterPro" id="IPR043502">
    <property type="entry name" value="DNA/RNA_pol_sf"/>
</dbReference>
<accession>A0A131Z2P2</accession>
<dbReference type="AlphaFoldDB" id="A0A131Z2P2"/>
<feature type="domain" description="Reverse transcriptase" evidence="1">
    <location>
        <begin position="50"/>
        <end position="304"/>
    </location>
</feature>
<dbReference type="SUPFAM" id="SSF53098">
    <property type="entry name" value="Ribonuclease H-like"/>
    <property type="match status" value="1"/>
</dbReference>
<dbReference type="CDD" id="cd01650">
    <property type="entry name" value="RT_nLTR_like"/>
    <property type="match status" value="1"/>
</dbReference>
<dbReference type="EMBL" id="GEDV01004156">
    <property type="protein sequence ID" value="JAP84401.1"/>
    <property type="molecule type" value="Transcribed_RNA"/>
</dbReference>